<comment type="caution">
    <text evidence="2">The sequence shown here is derived from an EMBL/GenBank/DDBJ whole genome shotgun (WGS) entry which is preliminary data.</text>
</comment>
<proteinExistence type="predicted"/>
<sequence>MSVVTYTRLRVTDPTRWAAAALDWRRWAALAGVLCGEFGPLAGRLRAAWSGAAAEAATARLGTFRRRLVLFRLLCWRADQILSEFAAALTRARALLDRARAAVGGADLVIGGTGPGQADLAAAVEVAAGADETARARLAEVAATPVAPAAAAGPDCTATPARVRQWWAGLSPGERMWLLACEPAAVAGRDGIPVADRDLANRLLLADRRESLLRAGTDGDRLRGLDRLAARLEAESGPRSYLIGLDVSADGRAVVAFGDPDRAANVLTHVPGMTAGLSSLDHELTRAERVAGRAGELGPTAATSSVVWLGYDAPDFLHEAWSARQAEDGASGLRRFQDGLRATHEGPAARLTVLGHSYGSLVVGKAATGALDADRVVFVGSPGVGVDSAARLTLPADHVFASTSISDPIQWLAVSPGTAARRLLPGPPVTGPAGDLWFGHNPSDPAFGARVFGSQWDGGHLGYWEPGKPALDALAKITLGEAP</sequence>
<dbReference type="InterPro" id="IPR010427">
    <property type="entry name" value="DUF1023"/>
</dbReference>
<dbReference type="AlphaFoldDB" id="A0A919N803"/>
<dbReference type="RefSeq" id="WP_203681279.1">
    <property type="nucleotide sequence ID" value="NZ_BOMW01000034.1"/>
</dbReference>
<dbReference type="EMBL" id="BOMW01000034">
    <property type="protein sequence ID" value="GIF06169.1"/>
    <property type="molecule type" value="Genomic_DNA"/>
</dbReference>
<evidence type="ECO:0000313" key="2">
    <source>
        <dbReference type="EMBL" id="GIF06169.1"/>
    </source>
</evidence>
<gene>
    <name evidence="2" type="ORF">Asi03nite_37070</name>
</gene>
<name>A0A919N803_9ACTN</name>
<dbReference type="Proteomes" id="UP000629619">
    <property type="component" value="Unassembled WGS sequence"/>
</dbReference>
<keyword evidence="3" id="KW-1185">Reference proteome</keyword>
<organism evidence="2 3">
    <name type="scientific">Actinoplanes siamensis</name>
    <dbReference type="NCBI Taxonomy" id="1223317"/>
    <lineage>
        <taxon>Bacteria</taxon>
        <taxon>Bacillati</taxon>
        <taxon>Actinomycetota</taxon>
        <taxon>Actinomycetes</taxon>
        <taxon>Micromonosporales</taxon>
        <taxon>Micromonosporaceae</taxon>
        <taxon>Actinoplanes</taxon>
    </lineage>
</organism>
<dbReference type="SUPFAM" id="SSF53474">
    <property type="entry name" value="alpha/beta-Hydrolases"/>
    <property type="match status" value="1"/>
</dbReference>
<accession>A0A919N803</accession>
<evidence type="ECO:0000259" key="1">
    <source>
        <dbReference type="Pfam" id="PF06259"/>
    </source>
</evidence>
<reference evidence="2" key="1">
    <citation type="submission" date="2021-01" db="EMBL/GenBank/DDBJ databases">
        <title>Whole genome shotgun sequence of Actinoplanes siamensis NBRC 109076.</title>
        <authorList>
            <person name="Komaki H."/>
            <person name="Tamura T."/>
        </authorList>
    </citation>
    <scope>NUCLEOTIDE SEQUENCE</scope>
    <source>
        <strain evidence="2">NBRC 109076</strain>
    </source>
</reference>
<protein>
    <recommendedName>
        <fullName evidence="1">DUF1023 domain-containing protein</fullName>
    </recommendedName>
</protein>
<dbReference type="InterPro" id="IPR029058">
    <property type="entry name" value="AB_hydrolase_fold"/>
</dbReference>
<feature type="domain" description="DUF1023" evidence="1">
    <location>
        <begin position="249"/>
        <end position="412"/>
    </location>
</feature>
<dbReference type="Pfam" id="PF06259">
    <property type="entry name" value="Abhydrolase_8"/>
    <property type="match status" value="1"/>
</dbReference>
<evidence type="ECO:0000313" key="3">
    <source>
        <dbReference type="Proteomes" id="UP000629619"/>
    </source>
</evidence>